<evidence type="ECO:0000313" key="3">
    <source>
        <dbReference type="Proteomes" id="UP000636709"/>
    </source>
</evidence>
<gene>
    <name evidence="2" type="ORF">HU200_056875</name>
</gene>
<protein>
    <submittedName>
        <fullName evidence="2">Uncharacterized protein</fullName>
    </submittedName>
</protein>
<sequence>MKGRARGNLVDSSGIAAPPVALPSGRRRSSGLRRKNDAAHREGYGPSGLETHQPNNRLSAHCHPNLRTEAAQPVEQVKYPTTRLCFPPFSFLLIKNPRRLPTSPVPHHAEELRRYHVASRFSSCSPLPPLRGKKPRNPGFSAASPRPRTNQESPIVPRCPPLSPFPSTMGETSGSSSTSSLIREAVGLPFGVSVEEASLSSLPRQLRDFKRSGKPKKLVFIGHEEKGEHSSSSVQPLVREAFSAGNPVVEARFSERGLKVACDFLRKVILVLDAGGTIMETLGFYWVDDDGWIFLPTLWGDVDEAAVRKALDGPSDGRLDITAVRRCHHREARAVGFLDKMKGRGAHGSSDGMARLRKTSRRRLTAAN</sequence>
<reference evidence="2" key="1">
    <citation type="submission" date="2020-07" db="EMBL/GenBank/DDBJ databases">
        <title>Genome sequence and genetic diversity analysis of an under-domesticated orphan crop, white fonio (Digitaria exilis).</title>
        <authorList>
            <person name="Bennetzen J.L."/>
            <person name="Chen S."/>
            <person name="Ma X."/>
            <person name="Wang X."/>
            <person name="Yssel A.E.J."/>
            <person name="Chaluvadi S.R."/>
            <person name="Johnson M."/>
            <person name="Gangashetty P."/>
            <person name="Hamidou F."/>
            <person name="Sanogo M.D."/>
            <person name="Zwaenepoel A."/>
            <person name="Wallace J."/>
            <person name="Van De Peer Y."/>
            <person name="Van Deynze A."/>
        </authorList>
    </citation>
    <scope>NUCLEOTIDE SEQUENCE</scope>
    <source>
        <tissue evidence="2">Leaves</tissue>
    </source>
</reference>
<feature type="compositionally biased region" description="Basic and acidic residues" evidence="1">
    <location>
        <begin position="34"/>
        <end position="43"/>
    </location>
</feature>
<name>A0A835E0P4_9POAL</name>
<dbReference type="EMBL" id="JACEFO010002392">
    <property type="protein sequence ID" value="KAF8661910.1"/>
    <property type="molecule type" value="Genomic_DNA"/>
</dbReference>
<accession>A0A835E0P4</accession>
<feature type="region of interest" description="Disordered" evidence="1">
    <location>
        <begin position="124"/>
        <end position="158"/>
    </location>
</feature>
<evidence type="ECO:0000256" key="1">
    <source>
        <dbReference type="SAM" id="MobiDB-lite"/>
    </source>
</evidence>
<dbReference type="Proteomes" id="UP000636709">
    <property type="component" value="Unassembled WGS sequence"/>
</dbReference>
<proteinExistence type="predicted"/>
<dbReference type="OrthoDB" id="713594at2759"/>
<evidence type="ECO:0000313" key="2">
    <source>
        <dbReference type="EMBL" id="KAF8661910.1"/>
    </source>
</evidence>
<keyword evidence="3" id="KW-1185">Reference proteome</keyword>
<organism evidence="2 3">
    <name type="scientific">Digitaria exilis</name>
    <dbReference type="NCBI Taxonomy" id="1010633"/>
    <lineage>
        <taxon>Eukaryota</taxon>
        <taxon>Viridiplantae</taxon>
        <taxon>Streptophyta</taxon>
        <taxon>Embryophyta</taxon>
        <taxon>Tracheophyta</taxon>
        <taxon>Spermatophyta</taxon>
        <taxon>Magnoliopsida</taxon>
        <taxon>Liliopsida</taxon>
        <taxon>Poales</taxon>
        <taxon>Poaceae</taxon>
        <taxon>PACMAD clade</taxon>
        <taxon>Panicoideae</taxon>
        <taxon>Panicodae</taxon>
        <taxon>Paniceae</taxon>
        <taxon>Anthephorinae</taxon>
        <taxon>Digitaria</taxon>
    </lineage>
</organism>
<feature type="region of interest" description="Disordered" evidence="1">
    <location>
        <begin position="1"/>
        <end position="59"/>
    </location>
</feature>
<comment type="caution">
    <text evidence="2">The sequence shown here is derived from an EMBL/GenBank/DDBJ whole genome shotgun (WGS) entry which is preliminary data.</text>
</comment>
<dbReference type="AlphaFoldDB" id="A0A835E0P4"/>